<dbReference type="PANTHER" id="PTHR22883:SF464">
    <property type="entry name" value="S-ACYLTRANSFERASE"/>
    <property type="match status" value="1"/>
</dbReference>
<evidence type="ECO:0000256" key="6">
    <source>
        <dbReference type="ARBA" id="ARBA00023136"/>
    </source>
</evidence>
<reference evidence="10" key="1">
    <citation type="submission" date="2019-12" db="EMBL/GenBank/DDBJ databases">
        <title>Genome sequencing and annotation of Brassica cretica.</title>
        <authorList>
            <person name="Studholme D.J."/>
            <person name="Sarris P."/>
        </authorList>
    </citation>
    <scope>NUCLEOTIDE SEQUENCE</scope>
    <source>
        <strain evidence="10">PFS-109/04</strain>
        <tissue evidence="10">Leaf</tissue>
    </source>
</reference>
<sequence length="506" mass="58119">MTVLIDPLAPLQKRSRSYKFGVLQQTILVTDNSYNNKQILVLEKTILGNLEWQYVFLVRFITASMSDPKLLPNAQNERKLINSGDNNLFLSAPFQVGRIITDTAAKFFCGGRLIFGPDVNSLFLTSFLIGAPALTFCIRMLVWIQKDDPIFNYTVLTSAFILTLLVFTFLFLTSARDPGIIPRNKTSVNLEDGSNSSLTQSMEWVNNKTPHLKIPRTKDVFVNGYTFKVRFCETCLLYRPPRASHCSISRDPGIIPRNKTSVNLEDGSNSSLTQSMEWVNNKTPHLQIPRTKDVFVNGYSIKVKFCETCLLYRPPRASHCSICNNCVQRFDHHCPWRNYPVFICFISTSTLLCIYIFAFSWINLIRHPGRLWSTMSHDIISVILIIYSFVSIWFVGGLTIFHVYLMSTNQTTYENFRSRYDKKENPYKRGLLKNVKEVLFAKIPPSQLDLRAMVPEEDDRSEYESEYSSSIRYDNEKGGKLPKRLDPALTYDKFQIGLEPLLSPFL</sequence>
<proteinExistence type="inferred from homology"/>
<feature type="domain" description="Palmitoyltransferase DHHC" evidence="9">
    <location>
        <begin position="303"/>
        <end position="417"/>
    </location>
</feature>
<dbReference type="EC" id="2.3.1.225" evidence="8"/>
<feature type="transmembrane region" description="Helical" evidence="8">
    <location>
        <begin position="382"/>
        <end position="405"/>
    </location>
</feature>
<evidence type="ECO:0000259" key="9">
    <source>
        <dbReference type="Pfam" id="PF01529"/>
    </source>
</evidence>
<evidence type="ECO:0000256" key="7">
    <source>
        <dbReference type="ARBA" id="ARBA00023315"/>
    </source>
</evidence>
<dbReference type="Pfam" id="PF01529">
    <property type="entry name" value="DHHC"/>
    <property type="match status" value="1"/>
</dbReference>
<dbReference type="GO" id="GO:0006612">
    <property type="term" value="P:protein targeting to membrane"/>
    <property type="evidence" value="ECO:0007669"/>
    <property type="project" value="TreeGrafter"/>
</dbReference>
<dbReference type="GO" id="GO:0005794">
    <property type="term" value="C:Golgi apparatus"/>
    <property type="evidence" value="ECO:0007669"/>
    <property type="project" value="TreeGrafter"/>
</dbReference>
<dbReference type="GO" id="GO:0019706">
    <property type="term" value="F:protein-cysteine S-palmitoyltransferase activity"/>
    <property type="evidence" value="ECO:0007669"/>
    <property type="project" value="UniProtKB-EC"/>
</dbReference>
<dbReference type="GO" id="GO:0005783">
    <property type="term" value="C:endoplasmic reticulum"/>
    <property type="evidence" value="ECO:0007669"/>
    <property type="project" value="TreeGrafter"/>
</dbReference>
<keyword evidence="6 8" id="KW-0472">Membrane</keyword>
<keyword evidence="7 8" id="KW-0012">Acyltransferase</keyword>
<dbReference type="Proteomes" id="UP000712600">
    <property type="component" value="Unassembled WGS sequence"/>
</dbReference>
<evidence type="ECO:0000256" key="4">
    <source>
        <dbReference type="ARBA" id="ARBA00022692"/>
    </source>
</evidence>
<name>A0A8S9NFX7_BRACR</name>
<keyword evidence="3 8" id="KW-0808">Transferase</keyword>
<organism evidence="10 11">
    <name type="scientific">Brassica cretica</name>
    <name type="common">Mustard</name>
    <dbReference type="NCBI Taxonomy" id="69181"/>
    <lineage>
        <taxon>Eukaryota</taxon>
        <taxon>Viridiplantae</taxon>
        <taxon>Streptophyta</taxon>
        <taxon>Embryophyta</taxon>
        <taxon>Tracheophyta</taxon>
        <taxon>Spermatophyta</taxon>
        <taxon>Magnoliopsida</taxon>
        <taxon>eudicotyledons</taxon>
        <taxon>Gunneridae</taxon>
        <taxon>Pentapetalae</taxon>
        <taxon>rosids</taxon>
        <taxon>malvids</taxon>
        <taxon>Brassicales</taxon>
        <taxon>Brassicaceae</taxon>
        <taxon>Brassiceae</taxon>
        <taxon>Brassica</taxon>
    </lineage>
</organism>
<gene>
    <name evidence="10" type="ORF">F2Q69_00045563</name>
</gene>
<feature type="transmembrane region" description="Helical" evidence="8">
    <location>
        <begin position="339"/>
        <end position="362"/>
    </location>
</feature>
<evidence type="ECO:0000256" key="2">
    <source>
        <dbReference type="ARBA" id="ARBA00008574"/>
    </source>
</evidence>
<keyword evidence="4 8" id="KW-0812">Transmembrane</keyword>
<dbReference type="PROSITE" id="PS50216">
    <property type="entry name" value="DHHC"/>
    <property type="match status" value="2"/>
</dbReference>
<dbReference type="InterPro" id="IPR039859">
    <property type="entry name" value="PFA4/ZDH16/20/ERF2-like"/>
</dbReference>
<comment type="subcellular location">
    <subcellularLocation>
        <location evidence="1">Endomembrane system</location>
        <topology evidence="1">Multi-pass membrane protein</topology>
    </subcellularLocation>
</comment>
<dbReference type="EMBL" id="QGKX02001621">
    <property type="protein sequence ID" value="KAF3500787.1"/>
    <property type="molecule type" value="Genomic_DNA"/>
</dbReference>
<evidence type="ECO:0000256" key="8">
    <source>
        <dbReference type="RuleBase" id="RU079119"/>
    </source>
</evidence>
<evidence type="ECO:0000313" key="10">
    <source>
        <dbReference type="EMBL" id="KAF3500787.1"/>
    </source>
</evidence>
<feature type="transmembrane region" description="Helical" evidence="8">
    <location>
        <begin position="122"/>
        <end position="144"/>
    </location>
</feature>
<comment type="catalytic activity">
    <reaction evidence="8">
        <text>L-cysteinyl-[protein] + hexadecanoyl-CoA = S-hexadecanoyl-L-cysteinyl-[protein] + CoA</text>
        <dbReference type="Rhea" id="RHEA:36683"/>
        <dbReference type="Rhea" id="RHEA-COMP:10131"/>
        <dbReference type="Rhea" id="RHEA-COMP:11032"/>
        <dbReference type="ChEBI" id="CHEBI:29950"/>
        <dbReference type="ChEBI" id="CHEBI:57287"/>
        <dbReference type="ChEBI" id="CHEBI:57379"/>
        <dbReference type="ChEBI" id="CHEBI:74151"/>
        <dbReference type="EC" id="2.3.1.225"/>
    </reaction>
</comment>
<evidence type="ECO:0000256" key="3">
    <source>
        <dbReference type="ARBA" id="ARBA00022679"/>
    </source>
</evidence>
<dbReference type="AlphaFoldDB" id="A0A8S9NFX7"/>
<protein>
    <recommendedName>
        <fullName evidence="8">S-acyltransferase</fullName>
        <ecNumber evidence="8">2.3.1.225</ecNumber>
    </recommendedName>
    <alternativeName>
        <fullName evidence="8">Palmitoyltransferase</fullName>
    </alternativeName>
</protein>
<dbReference type="InterPro" id="IPR001594">
    <property type="entry name" value="Palmitoyltrfase_DHHC"/>
</dbReference>
<evidence type="ECO:0000313" key="11">
    <source>
        <dbReference type="Proteomes" id="UP000712600"/>
    </source>
</evidence>
<comment type="caution">
    <text evidence="10">The sequence shown here is derived from an EMBL/GenBank/DDBJ whole genome shotgun (WGS) entry which is preliminary data.</text>
</comment>
<evidence type="ECO:0000256" key="5">
    <source>
        <dbReference type="ARBA" id="ARBA00022989"/>
    </source>
</evidence>
<comment type="similarity">
    <text evidence="2 8">Belongs to the DHHC palmitoyltransferase family.</text>
</comment>
<evidence type="ECO:0000256" key="1">
    <source>
        <dbReference type="ARBA" id="ARBA00004127"/>
    </source>
</evidence>
<feature type="transmembrane region" description="Helical" evidence="8">
    <location>
        <begin position="150"/>
        <end position="173"/>
    </location>
</feature>
<accession>A0A8S9NFX7</accession>
<dbReference type="PANTHER" id="PTHR22883">
    <property type="entry name" value="ZINC FINGER DHHC DOMAIN CONTAINING PROTEIN"/>
    <property type="match status" value="1"/>
</dbReference>
<comment type="domain">
    <text evidence="8">The DHHC domain is required for palmitoyltransferase activity.</text>
</comment>
<keyword evidence="5 8" id="KW-1133">Transmembrane helix</keyword>